<name>A0ABV3RE34_9SPHN</name>
<comment type="caution">
    <text evidence="1">The sequence shown here is derived from an EMBL/GenBank/DDBJ whole genome shotgun (WGS) entry which is preliminary data.</text>
</comment>
<protein>
    <submittedName>
        <fullName evidence="1">Uncharacterized protein</fullName>
    </submittedName>
</protein>
<gene>
    <name evidence="1" type="ORF">ABUH87_14535</name>
</gene>
<evidence type="ECO:0000313" key="2">
    <source>
        <dbReference type="Proteomes" id="UP001556118"/>
    </source>
</evidence>
<keyword evidence="2" id="KW-1185">Reference proteome</keyword>
<reference evidence="1 2" key="1">
    <citation type="submission" date="2024-06" db="EMBL/GenBank/DDBJ databases">
        <title>Novosphingobium rhizovicinus M1R2S20.</title>
        <authorList>
            <person name="Sun J.-Q."/>
        </authorList>
    </citation>
    <scope>NUCLEOTIDE SEQUENCE [LARGE SCALE GENOMIC DNA]</scope>
    <source>
        <strain evidence="1 2">M1R2S20</strain>
    </source>
</reference>
<dbReference type="Proteomes" id="UP001556118">
    <property type="component" value="Unassembled WGS sequence"/>
</dbReference>
<dbReference type="EMBL" id="JBFNXR010000052">
    <property type="protein sequence ID" value="MEW9856352.1"/>
    <property type="molecule type" value="Genomic_DNA"/>
</dbReference>
<proteinExistence type="predicted"/>
<sequence>MPQRLLTVIHAPLQRVDDLVVNTPILSRLFGNGWVRLVVIDPKDNSARRWVAGDTIIPANVAPNGWAQHHFAH</sequence>
<evidence type="ECO:0000313" key="1">
    <source>
        <dbReference type="EMBL" id="MEW9856352.1"/>
    </source>
</evidence>
<accession>A0ABV3RE34</accession>
<organism evidence="1 2">
    <name type="scientific">Novosphingobium rhizovicinum</name>
    <dbReference type="NCBI Taxonomy" id="3228928"/>
    <lineage>
        <taxon>Bacteria</taxon>
        <taxon>Pseudomonadati</taxon>
        <taxon>Pseudomonadota</taxon>
        <taxon>Alphaproteobacteria</taxon>
        <taxon>Sphingomonadales</taxon>
        <taxon>Sphingomonadaceae</taxon>
        <taxon>Novosphingobium</taxon>
    </lineage>
</organism>
<dbReference type="RefSeq" id="WP_367774774.1">
    <property type="nucleotide sequence ID" value="NZ_JBFNXR010000052.1"/>
</dbReference>